<evidence type="ECO:0000313" key="3">
    <source>
        <dbReference type="Proteomes" id="UP000827284"/>
    </source>
</evidence>
<dbReference type="EMBL" id="BQFW01000002">
    <property type="protein sequence ID" value="GJJ68667.1"/>
    <property type="molecule type" value="Genomic_DNA"/>
</dbReference>
<evidence type="ECO:0000259" key="1">
    <source>
        <dbReference type="Pfam" id="PF20231"/>
    </source>
</evidence>
<gene>
    <name evidence="2" type="ORF">EMPS_01013</name>
</gene>
<protein>
    <recommendedName>
        <fullName evidence="1">DUF6589 domain-containing protein</fullName>
    </recommendedName>
</protein>
<comment type="caution">
    <text evidence="2">The sequence shown here is derived from an EMBL/GenBank/DDBJ whole genome shotgun (WGS) entry which is preliminary data.</text>
</comment>
<dbReference type="AlphaFoldDB" id="A0A9P3H263"/>
<organism evidence="2 3">
    <name type="scientific">Entomortierella parvispora</name>
    <dbReference type="NCBI Taxonomy" id="205924"/>
    <lineage>
        <taxon>Eukaryota</taxon>
        <taxon>Fungi</taxon>
        <taxon>Fungi incertae sedis</taxon>
        <taxon>Mucoromycota</taxon>
        <taxon>Mortierellomycotina</taxon>
        <taxon>Mortierellomycetes</taxon>
        <taxon>Mortierellales</taxon>
        <taxon>Mortierellaceae</taxon>
        <taxon>Entomortierella</taxon>
    </lineage>
</organism>
<dbReference type="InterPro" id="IPR046496">
    <property type="entry name" value="DUF6589"/>
</dbReference>
<reference evidence="2" key="2">
    <citation type="journal article" date="2022" name="Microbiol. Resour. Announc.">
        <title>Whole-Genome Sequence of Entomortierella parvispora E1425, a Mucoromycotan Fungus Associated with Burkholderiaceae-Related Endosymbiotic Bacteria.</title>
        <authorList>
            <person name="Herlambang A."/>
            <person name="Guo Y."/>
            <person name="Takashima Y."/>
            <person name="Narisawa K."/>
            <person name="Ohta H."/>
            <person name="Nishizawa T."/>
        </authorList>
    </citation>
    <scope>NUCLEOTIDE SEQUENCE</scope>
    <source>
        <strain evidence="2">E1425</strain>
    </source>
</reference>
<reference evidence="2" key="1">
    <citation type="submission" date="2021-11" db="EMBL/GenBank/DDBJ databases">
        <authorList>
            <person name="Herlambang A."/>
            <person name="Guo Y."/>
            <person name="Takashima Y."/>
            <person name="Nishizawa T."/>
        </authorList>
    </citation>
    <scope>NUCLEOTIDE SEQUENCE</scope>
    <source>
        <strain evidence="2">E1425</strain>
    </source>
</reference>
<dbReference type="Pfam" id="PF20231">
    <property type="entry name" value="DUF6589"/>
    <property type="match status" value="1"/>
</dbReference>
<evidence type="ECO:0000313" key="2">
    <source>
        <dbReference type="EMBL" id="GJJ68667.1"/>
    </source>
</evidence>
<name>A0A9P3H263_9FUNG</name>
<keyword evidence="3" id="KW-1185">Reference proteome</keyword>
<dbReference type="Proteomes" id="UP000827284">
    <property type="component" value="Unassembled WGS sequence"/>
</dbReference>
<dbReference type="OrthoDB" id="2496395at2759"/>
<accession>A0A9P3H263</accession>
<sequence length="714" mass="80956">MNPSPTKRPFQFVESLSVQEIVFEFIGQLERHQVPLLAALRTLFNSTHPGTEKVLTYFYRDGGAAEVVGIWAATNKDKSFNKAVTAIVVKNGGAELNRLSKVEELRHPANAIDLDKLQTFELDFIQQHIEACAPTVLEVIKGLASVNSVKKSASTIVMICSVLLFLRSQKSNHFQMMMGLYLYSCGSPSAVVHLLSKASISVSHTSVLRALKGMTDAALEKIRKAVVDKPWYLVYDNINFASRKSDQRIDNSDSFESGTMATVVMMDETISRDDIRLSYHRLCLSDLIPGADSYGHMQAVTENALLKVLARSSKGYDCCRKSDPARDKLATVKTVAHPLPSMHIDQSSVAGNLEVLNTIMEKTLRLPQAWFDDNRKILVAGDQLTISRISTAMEYKAVDVSPFHRLQFAMPWLQLFHLEMAFCGLILQTHWGLAIQPGSLHFNTVFLKRKRVSLKDFDFHAAHELLEHTFEAIVIRVWEVYLVDLPVAAEGMSSDQLQEIVAEKVGHIVNDLISPDQDELLYHSRTNRNMALLLRHLLYYFELRAAIRAGDVGRIEESLRWITIMFQNGINNNYALELLRVHCAIRYTLTPEMKRRFMATWLVNTKGKENGWIPTDMYQEHNNKIMKATFELKGSNSKWDTRESSISVNIRTFEAIRKQFDECFNRTHNSSYHSAVSAEKDINQLVLKFRQCNILSEDFSAGDPDFEIALDKDL</sequence>
<proteinExistence type="predicted"/>
<feature type="domain" description="DUF6589" evidence="1">
    <location>
        <begin position="282"/>
        <end position="673"/>
    </location>
</feature>